<keyword evidence="3 5" id="KW-0067">ATP-binding</keyword>
<evidence type="ECO:0000256" key="5">
    <source>
        <dbReference type="HAMAP-Rule" id="MF_01609"/>
    </source>
</evidence>
<proteinExistence type="inferred from homology"/>
<evidence type="ECO:0000256" key="3">
    <source>
        <dbReference type="ARBA" id="ARBA00022840"/>
    </source>
</evidence>
<dbReference type="GO" id="GO:0042398">
    <property type="term" value="P:modified amino acid biosynthetic process"/>
    <property type="evidence" value="ECO:0007669"/>
    <property type="project" value="InterPro"/>
</dbReference>
<comment type="catalytic activity">
    <reaction evidence="4 5">
        <text>L-cysteine + L-glutamate + ATP = gamma-L-glutamyl-L-cysteine + ADP + phosphate + H(+)</text>
        <dbReference type="Rhea" id="RHEA:13285"/>
        <dbReference type="ChEBI" id="CHEBI:15378"/>
        <dbReference type="ChEBI" id="CHEBI:29985"/>
        <dbReference type="ChEBI" id="CHEBI:30616"/>
        <dbReference type="ChEBI" id="CHEBI:35235"/>
        <dbReference type="ChEBI" id="CHEBI:43474"/>
        <dbReference type="ChEBI" id="CHEBI:58173"/>
        <dbReference type="ChEBI" id="CHEBI:456216"/>
        <dbReference type="EC" id="6.3.2.2"/>
    </reaction>
</comment>
<comment type="similarity">
    <text evidence="5">Belongs to the glutamate--cysteine ligase type 2 family. YbdK subfamily.</text>
</comment>
<dbReference type="AlphaFoldDB" id="A0A6J4RLB6"/>
<evidence type="ECO:0000313" key="6">
    <source>
        <dbReference type="EMBL" id="CAA9475639.1"/>
    </source>
</evidence>
<dbReference type="InterPro" id="IPR014746">
    <property type="entry name" value="Gln_synth/guanido_kin_cat_dom"/>
</dbReference>
<organism evidence="6">
    <name type="scientific">uncultured Solirubrobacteraceae bacterium</name>
    <dbReference type="NCBI Taxonomy" id="1162706"/>
    <lineage>
        <taxon>Bacteria</taxon>
        <taxon>Bacillati</taxon>
        <taxon>Actinomycetota</taxon>
        <taxon>Thermoleophilia</taxon>
        <taxon>Solirubrobacterales</taxon>
        <taxon>Solirubrobacteraceae</taxon>
        <taxon>environmental samples</taxon>
    </lineage>
</organism>
<name>A0A6J4RLB6_9ACTN</name>
<evidence type="ECO:0000256" key="4">
    <source>
        <dbReference type="ARBA" id="ARBA00048819"/>
    </source>
</evidence>
<keyword evidence="2 5" id="KW-0547">Nucleotide-binding</keyword>
<dbReference type="PANTHER" id="PTHR36510:SF1">
    <property type="entry name" value="GLUTAMATE--CYSTEINE LIGASE 2-RELATED"/>
    <property type="match status" value="1"/>
</dbReference>
<dbReference type="EMBL" id="CADCVS010000074">
    <property type="protein sequence ID" value="CAA9475639.1"/>
    <property type="molecule type" value="Genomic_DNA"/>
</dbReference>
<evidence type="ECO:0000256" key="2">
    <source>
        <dbReference type="ARBA" id="ARBA00022741"/>
    </source>
</evidence>
<evidence type="ECO:0000256" key="1">
    <source>
        <dbReference type="ARBA" id="ARBA00022598"/>
    </source>
</evidence>
<accession>A0A6J4RLB6</accession>
<keyword evidence="1 5" id="KW-0436">Ligase</keyword>
<sequence length="358" mass="38375">MDHAFGRGPALALGMEEELLLVDAQTRRLAPVASELLPHVAGGAGSVMPDVYEALVEMASPVSANAIEGGESLAAMRAALRDAGATLMGGGIHPDAPFGDAPHVDTERYREIGEQMRGLLRRTPTCALHIHVGMPDPGTAIRAFNRMRAHLPLLQGLAAHSPFWHGMDSGFATARAQIFRGYPRADVPRAFAGWEDYDTSMRQIVAAAGVPDYTFLWWDIRPHPKLGTLEVRAMDGQARLDSVIGLAALVHALVLDCTYGPEGDPPPREVLVEGSFRAGRDGLDARIYSRGALRPLREVAATAIETARPYARDAGAEDALEGVERILREGNGADRMRVAFARGGMEGVLEHLVAETAG</sequence>
<dbReference type="EC" id="6.3.2.2" evidence="5"/>
<dbReference type="HAMAP" id="MF_01609">
    <property type="entry name" value="Glu_cys_ligase_2"/>
    <property type="match status" value="1"/>
</dbReference>
<dbReference type="PANTHER" id="PTHR36510">
    <property type="entry name" value="GLUTAMATE--CYSTEINE LIGASE 2-RELATED"/>
    <property type="match status" value="1"/>
</dbReference>
<dbReference type="InterPro" id="IPR006336">
    <property type="entry name" value="GCS2"/>
</dbReference>
<dbReference type="NCBIfam" id="TIGR02050">
    <property type="entry name" value="gshA_cyan_rel"/>
    <property type="match status" value="1"/>
</dbReference>
<dbReference type="SUPFAM" id="SSF55931">
    <property type="entry name" value="Glutamine synthetase/guanido kinase"/>
    <property type="match status" value="1"/>
</dbReference>
<dbReference type="Pfam" id="PF04107">
    <property type="entry name" value="GCS2"/>
    <property type="match status" value="1"/>
</dbReference>
<gene>
    <name evidence="6" type="ORF">AVDCRST_MAG30-441</name>
</gene>
<comment type="function">
    <text evidence="5">ATP-dependent carboxylate-amine ligase which exhibits weak glutamate--cysteine ligase activity.</text>
</comment>
<dbReference type="InterPro" id="IPR011793">
    <property type="entry name" value="YbdK"/>
</dbReference>
<dbReference type="GO" id="GO:0005524">
    <property type="term" value="F:ATP binding"/>
    <property type="evidence" value="ECO:0007669"/>
    <property type="project" value="UniProtKB-KW"/>
</dbReference>
<reference evidence="6" key="1">
    <citation type="submission" date="2020-02" db="EMBL/GenBank/DDBJ databases">
        <authorList>
            <person name="Meier V. D."/>
        </authorList>
    </citation>
    <scope>NUCLEOTIDE SEQUENCE</scope>
    <source>
        <strain evidence="6">AVDCRST_MAG30</strain>
    </source>
</reference>
<dbReference type="Gene3D" id="3.30.590.20">
    <property type="match status" value="1"/>
</dbReference>
<dbReference type="GO" id="GO:0004357">
    <property type="term" value="F:glutamate-cysteine ligase activity"/>
    <property type="evidence" value="ECO:0007669"/>
    <property type="project" value="UniProtKB-EC"/>
</dbReference>
<protein>
    <recommendedName>
        <fullName evidence="5">Putative glutamate--cysteine ligase 2</fullName>
        <ecNumber evidence="5">6.3.2.2</ecNumber>
    </recommendedName>
    <alternativeName>
        <fullName evidence="5">Gamma-glutamylcysteine synthetase 2</fullName>
        <shortName evidence="5">GCS 2</shortName>
        <shortName evidence="5">Gamma-GCS 2</shortName>
    </alternativeName>
</protein>
<dbReference type="InterPro" id="IPR050141">
    <property type="entry name" value="GCL_type2/YbdK_subfam"/>
</dbReference>